<comment type="similarity">
    <text evidence="4">Belongs to the TRAFAC class dynamin-like GTPase superfamily. GB1/RHD3 GTPase family.</text>
</comment>
<keyword evidence="1" id="KW-0547">Nucleotide-binding</keyword>
<dbReference type="SUPFAM" id="SSF48340">
    <property type="entry name" value="Interferon-induced guanylate-binding protein 1 (GBP1), C-terminal domain"/>
    <property type="match status" value="1"/>
</dbReference>
<dbReference type="InterPro" id="IPR027417">
    <property type="entry name" value="P-loop_NTPase"/>
</dbReference>
<dbReference type="InterPro" id="IPR015894">
    <property type="entry name" value="Guanylate-bd_N"/>
</dbReference>
<name>A0A8C5RD30_9ANUR</name>
<dbReference type="AlphaFoldDB" id="A0A8C5RD30"/>
<organism evidence="6 7">
    <name type="scientific">Leptobrachium leishanense</name>
    <name type="common">Leishan spiny toad</name>
    <dbReference type="NCBI Taxonomy" id="445787"/>
    <lineage>
        <taxon>Eukaryota</taxon>
        <taxon>Metazoa</taxon>
        <taxon>Chordata</taxon>
        <taxon>Craniata</taxon>
        <taxon>Vertebrata</taxon>
        <taxon>Euteleostomi</taxon>
        <taxon>Amphibia</taxon>
        <taxon>Batrachia</taxon>
        <taxon>Anura</taxon>
        <taxon>Pelobatoidea</taxon>
        <taxon>Megophryidae</taxon>
        <taxon>Leptobrachium</taxon>
    </lineage>
</organism>
<dbReference type="Pfam" id="PF02841">
    <property type="entry name" value="GBP_C"/>
    <property type="match status" value="1"/>
</dbReference>
<dbReference type="PANTHER" id="PTHR10751">
    <property type="entry name" value="GUANYLATE BINDING PROTEIN"/>
    <property type="match status" value="1"/>
</dbReference>
<dbReference type="GO" id="GO:0003924">
    <property type="term" value="F:GTPase activity"/>
    <property type="evidence" value="ECO:0007669"/>
    <property type="project" value="InterPro"/>
</dbReference>
<dbReference type="PROSITE" id="PS51715">
    <property type="entry name" value="G_GB1_RHD3"/>
    <property type="match status" value="1"/>
</dbReference>
<dbReference type="Gene3D" id="1.20.1000.10">
    <property type="entry name" value="Guanylate-binding protein, C-terminal domain"/>
    <property type="match status" value="1"/>
</dbReference>
<dbReference type="GO" id="GO:0005525">
    <property type="term" value="F:GTP binding"/>
    <property type="evidence" value="ECO:0007669"/>
    <property type="project" value="UniProtKB-KW"/>
</dbReference>
<evidence type="ECO:0000313" key="7">
    <source>
        <dbReference type="Proteomes" id="UP000694569"/>
    </source>
</evidence>
<dbReference type="Ensembl" id="ENSLLET00000050986.1">
    <property type="protein sequence ID" value="ENSLLEP00000049072.1"/>
    <property type="gene ID" value="ENSLLEG00000030893.1"/>
</dbReference>
<dbReference type="Pfam" id="PF02263">
    <property type="entry name" value="GBP"/>
    <property type="match status" value="1"/>
</dbReference>
<dbReference type="InterPro" id="IPR036543">
    <property type="entry name" value="Guanylate-bd_C_sf"/>
</dbReference>
<protein>
    <recommendedName>
        <fullName evidence="5">GB1/RHD3-type G domain-containing protein</fullName>
    </recommendedName>
</protein>
<dbReference type="GeneTree" id="ENSGT00940000154265"/>
<dbReference type="SUPFAM" id="SSF52540">
    <property type="entry name" value="P-loop containing nucleoside triphosphate hydrolases"/>
    <property type="match status" value="1"/>
</dbReference>
<evidence type="ECO:0000256" key="3">
    <source>
        <dbReference type="ARBA" id="ARBA00023134"/>
    </source>
</evidence>
<reference evidence="6" key="2">
    <citation type="submission" date="2025-09" db="UniProtKB">
        <authorList>
            <consortium name="Ensembl"/>
        </authorList>
    </citation>
    <scope>IDENTIFICATION</scope>
</reference>
<keyword evidence="7" id="KW-1185">Reference proteome</keyword>
<dbReference type="InterPro" id="IPR030386">
    <property type="entry name" value="G_GB1_RHD3_dom"/>
</dbReference>
<proteinExistence type="inferred from homology"/>
<keyword evidence="2" id="KW-0378">Hydrolase</keyword>
<evidence type="ECO:0000256" key="1">
    <source>
        <dbReference type="ARBA" id="ARBA00022741"/>
    </source>
</evidence>
<evidence type="ECO:0000313" key="6">
    <source>
        <dbReference type="Ensembl" id="ENSLLEP00000049072.1"/>
    </source>
</evidence>
<dbReference type="Gene3D" id="3.40.50.300">
    <property type="entry name" value="P-loop containing nucleotide triphosphate hydrolases"/>
    <property type="match status" value="1"/>
</dbReference>
<sequence length="374" mass="43247">MCKLNNVTFSLKCLSYVTELTKKRVRLQSSGQTEDEAFQYKRVFPSFTWCVCDFTLELVFDGKKITEDEYLMNSLKCKQGMKIEDHNLPRRCILEYFHSHKCFVFGMPTFPKKLRDLENLADNDLDEEFVAQCKSFCDYIFTKGSVKSVPGGIVVNGRMLGNLAVSYVEAIKSGSVPCMENAVVALAESENTQAVKDAVSKYEAEMNKYARKFPTRTELEFFQLHMECEKFAVELFLERSFKDEGQKHQLLEDHIETFSQTNEDKSFQFCKNLLDELSQTLEKNISENYYMKPGGHKLFFEEKMMIMETYKTKPGRGVKVLHKLGHISMRAGAYIHESWGIIHESWELGHISMRAGGIIHESWGIIHESWGHYP</sequence>
<reference evidence="6" key="1">
    <citation type="submission" date="2025-08" db="UniProtKB">
        <authorList>
            <consortium name="Ensembl"/>
        </authorList>
    </citation>
    <scope>IDENTIFICATION</scope>
</reference>
<dbReference type="Proteomes" id="UP000694569">
    <property type="component" value="Unplaced"/>
</dbReference>
<keyword evidence="3" id="KW-0342">GTP-binding</keyword>
<dbReference type="InterPro" id="IPR003191">
    <property type="entry name" value="Guanylate-bd/ATL_C"/>
</dbReference>
<evidence type="ECO:0000259" key="5">
    <source>
        <dbReference type="PROSITE" id="PS51715"/>
    </source>
</evidence>
<dbReference type="OrthoDB" id="2135133at2759"/>
<evidence type="ECO:0000256" key="2">
    <source>
        <dbReference type="ARBA" id="ARBA00022801"/>
    </source>
</evidence>
<feature type="domain" description="GB1/RHD3-type G" evidence="5">
    <location>
        <begin position="1"/>
        <end position="145"/>
    </location>
</feature>
<evidence type="ECO:0000256" key="4">
    <source>
        <dbReference type="PROSITE-ProRule" id="PRU01052"/>
    </source>
</evidence>
<accession>A0A8C5RD30</accession>